<keyword evidence="8" id="KW-0539">Nucleus</keyword>
<organism evidence="14 15">
    <name type="scientific">Amanita muscaria (strain Koide BX008)</name>
    <dbReference type="NCBI Taxonomy" id="946122"/>
    <lineage>
        <taxon>Eukaryota</taxon>
        <taxon>Fungi</taxon>
        <taxon>Dikarya</taxon>
        <taxon>Basidiomycota</taxon>
        <taxon>Agaricomycotina</taxon>
        <taxon>Agaricomycetes</taxon>
        <taxon>Agaricomycetidae</taxon>
        <taxon>Agaricales</taxon>
        <taxon>Pluteineae</taxon>
        <taxon>Amanitaceae</taxon>
        <taxon>Amanita</taxon>
    </lineage>
</organism>
<dbReference type="GO" id="GO:0031262">
    <property type="term" value="C:Ndc80 complex"/>
    <property type="evidence" value="ECO:0007669"/>
    <property type="project" value="InterPro"/>
</dbReference>
<evidence type="ECO:0000313" key="15">
    <source>
        <dbReference type="Proteomes" id="UP000054549"/>
    </source>
</evidence>
<dbReference type="AlphaFoldDB" id="A0A0C2TQL8"/>
<dbReference type="STRING" id="946122.A0A0C2TQL8"/>
<keyword evidence="4" id="KW-0158">Chromosome</keyword>
<feature type="domain" description="Kinetochore protein Nuf2 N-terminal" evidence="12">
    <location>
        <begin position="38"/>
        <end position="87"/>
    </location>
</feature>
<keyword evidence="15" id="KW-1185">Reference proteome</keyword>
<protein>
    <submittedName>
        <fullName evidence="14">Uncharacterized protein</fullName>
    </submittedName>
</protein>
<dbReference type="InterPro" id="IPR005549">
    <property type="entry name" value="Kinetochore_Nuf2_N"/>
</dbReference>
<feature type="domain" description="Nuf2 DHR10-like" evidence="13">
    <location>
        <begin position="206"/>
        <end position="285"/>
    </location>
</feature>
<evidence type="ECO:0000259" key="12">
    <source>
        <dbReference type="Pfam" id="PF03800"/>
    </source>
</evidence>
<dbReference type="Pfam" id="PF03800">
    <property type="entry name" value="Nuf2"/>
    <property type="match status" value="1"/>
</dbReference>
<evidence type="ECO:0000259" key="13">
    <source>
        <dbReference type="Pfam" id="PF18595"/>
    </source>
</evidence>
<evidence type="ECO:0000256" key="11">
    <source>
        <dbReference type="SAM" id="Coils"/>
    </source>
</evidence>
<name>A0A0C2TQL8_AMAMK</name>
<evidence type="ECO:0000313" key="14">
    <source>
        <dbReference type="EMBL" id="KIL69534.1"/>
    </source>
</evidence>
<evidence type="ECO:0000256" key="5">
    <source>
        <dbReference type="ARBA" id="ARBA00022618"/>
    </source>
</evidence>
<dbReference type="InterPro" id="IPR038275">
    <property type="entry name" value="Nuf2_N_sf"/>
</dbReference>
<keyword evidence="10" id="KW-0137">Centromere</keyword>
<dbReference type="FunCoup" id="A0A0C2TQL8">
    <property type="interactions" value="69"/>
</dbReference>
<sequence length="289" mass="33522">MCWMHHNQMKRFYPGLLRSSPYEQRPDVSSVMPPSYLSFRFAKAARIEDFCAKDVFNPHRERTLKILSGFINFVKFVEQFCSPFTQELKDSSSALLVEKTHISDRLSEIQQKLDVLKARIAEEEPICERLRTENFALRAKMITTKEFQTAAVQEVEKLKAEKNGFIKRRTVLQAEIDSVSDAIGHTRSRVVQSPERIKRTILTMSATALEEKRTVALHESKARDLQVKLNALSNNEKDVRSCVEQFQVIEKEISVLDVSRKELAELRDQIDNKTIERNEFKLKLEVIHP</sequence>
<evidence type="ECO:0000256" key="3">
    <source>
        <dbReference type="ARBA" id="ARBA00005498"/>
    </source>
</evidence>
<evidence type="ECO:0000256" key="10">
    <source>
        <dbReference type="ARBA" id="ARBA00023328"/>
    </source>
</evidence>
<keyword evidence="9" id="KW-0131">Cell cycle</keyword>
<dbReference type="Proteomes" id="UP000054549">
    <property type="component" value="Unassembled WGS sequence"/>
</dbReference>
<evidence type="ECO:0000256" key="9">
    <source>
        <dbReference type="ARBA" id="ARBA00023306"/>
    </source>
</evidence>
<dbReference type="InterPro" id="IPR041112">
    <property type="entry name" value="Nuf2_DHR10-like"/>
</dbReference>
<evidence type="ECO:0000256" key="1">
    <source>
        <dbReference type="ARBA" id="ARBA00004123"/>
    </source>
</evidence>
<reference evidence="14 15" key="1">
    <citation type="submission" date="2014-04" db="EMBL/GenBank/DDBJ databases">
        <title>Evolutionary Origins and Diversification of the Mycorrhizal Mutualists.</title>
        <authorList>
            <consortium name="DOE Joint Genome Institute"/>
            <consortium name="Mycorrhizal Genomics Consortium"/>
            <person name="Kohler A."/>
            <person name="Kuo A."/>
            <person name="Nagy L.G."/>
            <person name="Floudas D."/>
            <person name="Copeland A."/>
            <person name="Barry K.W."/>
            <person name="Cichocki N."/>
            <person name="Veneault-Fourrey C."/>
            <person name="LaButti K."/>
            <person name="Lindquist E.A."/>
            <person name="Lipzen A."/>
            <person name="Lundell T."/>
            <person name="Morin E."/>
            <person name="Murat C."/>
            <person name="Riley R."/>
            <person name="Ohm R."/>
            <person name="Sun H."/>
            <person name="Tunlid A."/>
            <person name="Henrissat B."/>
            <person name="Grigoriev I.V."/>
            <person name="Hibbett D.S."/>
            <person name="Martin F."/>
        </authorList>
    </citation>
    <scope>NUCLEOTIDE SEQUENCE [LARGE SCALE GENOMIC DNA]</scope>
    <source>
        <strain evidence="14 15">Koide BX008</strain>
    </source>
</reference>
<keyword evidence="6" id="KW-0498">Mitosis</keyword>
<evidence type="ECO:0000256" key="4">
    <source>
        <dbReference type="ARBA" id="ARBA00022454"/>
    </source>
</evidence>
<evidence type="ECO:0000256" key="8">
    <source>
        <dbReference type="ARBA" id="ARBA00023242"/>
    </source>
</evidence>
<gene>
    <name evidence="14" type="ORF">M378DRAFT_175727</name>
</gene>
<evidence type="ECO:0000256" key="2">
    <source>
        <dbReference type="ARBA" id="ARBA00004584"/>
    </source>
</evidence>
<feature type="coiled-coil region" evidence="11">
    <location>
        <begin position="215"/>
        <end position="283"/>
    </location>
</feature>
<comment type="similarity">
    <text evidence="3">Belongs to the NUF2 family.</text>
</comment>
<comment type="subcellular location">
    <subcellularLocation>
        <location evidence="2">Chromosome</location>
        <location evidence="2">Centromere</location>
    </subcellularLocation>
    <subcellularLocation>
        <location evidence="1">Nucleus</location>
    </subcellularLocation>
</comment>
<dbReference type="HOGENOM" id="CLU_963011_0_0_1"/>
<dbReference type="EMBL" id="KN818225">
    <property type="protein sequence ID" value="KIL69534.1"/>
    <property type="molecule type" value="Genomic_DNA"/>
</dbReference>
<dbReference type="GO" id="GO:0005634">
    <property type="term" value="C:nucleus"/>
    <property type="evidence" value="ECO:0007669"/>
    <property type="project" value="UniProtKB-SubCell"/>
</dbReference>
<evidence type="ECO:0000256" key="7">
    <source>
        <dbReference type="ARBA" id="ARBA00023054"/>
    </source>
</evidence>
<accession>A0A0C2TQL8</accession>
<dbReference type="InParanoid" id="A0A0C2TQL8"/>
<keyword evidence="5" id="KW-0132">Cell division</keyword>
<evidence type="ECO:0000256" key="6">
    <source>
        <dbReference type="ARBA" id="ARBA00022776"/>
    </source>
</evidence>
<dbReference type="GO" id="GO:0051301">
    <property type="term" value="P:cell division"/>
    <property type="evidence" value="ECO:0007669"/>
    <property type="project" value="UniProtKB-KW"/>
</dbReference>
<proteinExistence type="inferred from homology"/>
<keyword evidence="7 11" id="KW-0175">Coiled coil</keyword>
<dbReference type="Pfam" id="PF18595">
    <property type="entry name" value="Nuf2_DHR10-like"/>
    <property type="match status" value="1"/>
</dbReference>
<dbReference type="OrthoDB" id="8194677at2759"/>
<dbReference type="Gene3D" id="1.10.418.60">
    <property type="entry name" value="Ncd80 complex, Nuf2 subunit"/>
    <property type="match status" value="1"/>
</dbReference>